<keyword evidence="2" id="KW-0812">Transmembrane</keyword>
<gene>
    <name evidence="3" type="ordered locus">DICTH_0671</name>
</gene>
<feature type="transmembrane region" description="Helical" evidence="2">
    <location>
        <begin position="47"/>
        <end position="67"/>
    </location>
</feature>
<dbReference type="Pfam" id="PF11283">
    <property type="entry name" value="DUF3084"/>
    <property type="match status" value="1"/>
</dbReference>
<dbReference type="KEGG" id="dth:DICTH_0671"/>
<dbReference type="STRING" id="309799.DICTH_0671"/>
<dbReference type="PaxDb" id="309799-DICTH_0671"/>
<evidence type="ECO:0000313" key="3">
    <source>
        <dbReference type="EMBL" id="ACI19849.1"/>
    </source>
</evidence>
<keyword evidence="2" id="KW-1133">Transmembrane helix</keyword>
<proteinExistence type="predicted"/>
<keyword evidence="1" id="KW-0175">Coiled coil</keyword>
<accession>B5YDD6</accession>
<feature type="coiled-coil region" evidence="1">
    <location>
        <begin position="78"/>
        <end position="244"/>
    </location>
</feature>
<evidence type="ECO:0000256" key="1">
    <source>
        <dbReference type="SAM" id="Coils"/>
    </source>
</evidence>
<dbReference type="eggNOG" id="COG4372">
    <property type="taxonomic scope" value="Bacteria"/>
</dbReference>
<dbReference type="HOGENOM" id="CLU_033222_1_0_0"/>
<keyword evidence="2" id="KW-0472">Membrane</keyword>
<dbReference type="InterPro" id="IPR021435">
    <property type="entry name" value="DUF3084"/>
</dbReference>
<reference evidence="3 4" key="1">
    <citation type="journal article" date="2014" name="Genome Announc.">
        <title>Complete Genome Sequence of the Extreme Thermophile Dictyoglomus thermophilum H-6-12.</title>
        <authorList>
            <person name="Coil D.A."/>
            <person name="Badger J.H."/>
            <person name="Forberger H.C."/>
            <person name="Riggs F."/>
            <person name="Madupu R."/>
            <person name="Fedorova N."/>
            <person name="Ward N."/>
            <person name="Robb F.T."/>
            <person name="Eisen J.A."/>
        </authorList>
    </citation>
    <scope>NUCLEOTIDE SEQUENCE [LARGE SCALE GENOMIC DNA]</scope>
    <source>
        <strain evidence="4">ATCC 35947 / DSM 3960 / H-6-12</strain>
    </source>
</reference>
<organism evidence="3 4">
    <name type="scientific">Dictyoglomus thermophilum (strain ATCC 35947 / DSM 3960 / H-6-12)</name>
    <dbReference type="NCBI Taxonomy" id="309799"/>
    <lineage>
        <taxon>Bacteria</taxon>
        <taxon>Pseudomonadati</taxon>
        <taxon>Dictyoglomota</taxon>
        <taxon>Dictyoglomia</taxon>
        <taxon>Dictyoglomales</taxon>
        <taxon>Dictyoglomaceae</taxon>
        <taxon>Dictyoglomus</taxon>
    </lineage>
</organism>
<sequence>MMSGIILIVILLVASGLIAYAGDYVGRKAGKKKLSIFNLRPKYTSRIISVFTGILIMIFSLIVLSIFSENVRIALFGMEKLKREITDLQVNIKNKEKELSEIIQKYEEVRIEREKAIKELESYKKKLDELEKDRAKMLTEIKNLSRERELLLRENEKLQRSIYDISQKISFLNKEREKLLEEKKELIDEIQFLNSTITSMRTEGIVFRRGELILNYISKGSLNKEQAEKEAKALLSLIENIAKERGAGSEEKGFIWIPEAEWKKLLDAFTSPGEKLIRVFSLANIFEGEPALLNFEIYPYRLVFKKGEILVLKVIDGGEDMNSIEAKLLEVLSEVNRIAQQKGVLPDPLTNTVGEISFEEFYNIVYKIKEKNKKVILKVIVDEDTYNSGPLKIRFEL</sequence>
<dbReference type="Proteomes" id="UP000001733">
    <property type="component" value="Chromosome"/>
</dbReference>
<dbReference type="AlphaFoldDB" id="B5YDD6"/>
<evidence type="ECO:0008006" key="5">
    <source>
        <dbReference type="Google" id="ProtNLM"/>
    </source>
</evidence>
<name>B5YDD6_DICT6</name>
<evidence type="ECO:0000256" key="2">
    <source>
        <dbReference type="SAM" id="Phobius"/>
    </source>
</evidence>
<keyword evidence="4" id="KW-1185">Reference proteome</keyword>
<feature type="transmembrane region" description="Helical" evidence="2">
    <location>
        <begin position="6"/>
        <end position="26"/>
    </location>
</feature>
<dbReference type="EMBL" id="CP001146">
    <property type="protein sequence ID" value="ACI19849.1"/>
    <property type="molecule type" value="Genomic_DNA"/>
</dbReference>
<protein>
    <recommendedName>
        <fullName evidence="5">DUF3084 domain-containing protein</fullName>
    </recommendedName>
</protein>
<evidence type="ECO:0000313" key="4">
    <source>
        <dbReference type="Proteomes" id="UP000001733"/>
    </source>
</evidence>